<comment type="similarity">
    <text evidence="1">Belongs to the LysR transcriptional regulatory family.</text>
</comment>
<dbReference type="PANTHER" id="PTHR30346">
    <property type="entry name" value="TRANSCRIPTIONAL DUAL REGULATOR HCAR-RELATED"/>
    <property type="match status" value="1"/>
</dbReference>
<dbReference type="AlphaFoldDB" id="C7N7G8"/>
<proteinExistence type="inferred from homology"/>
<dbReference type="PANTHER" id="PTHR30346:SF0">
    <property type="entry name" value="HCA OPERON TRANSCRIPTIONAL ACTIVATOR HCAR"/>
    <property type="match status" value="1"/>
</dbReference>
<dbReference type="KEGG" id="shi:Shel_18350"/>
<organism evidence="6 7">
    <name type="scientific">Slackia heliotrinireducens (strain ATCC 29202 / DSM 20476 / NCTC 11029 / RHS 1)</name>
    <name type="common">Peptococcus heliotrinreducens</name>
    <dbReference type="NCBI Taxonomy" id="471855"/>
    <lineage>
        <taxon>Bacteria</taxon>
        <taxon>Bacillati</taxon>
        <taxon>Actinomycetota</taxon>
        <taxon>Coriobacteriia</taxon>
        <taxon>Eggerthellales</taxon>
        <taxon>Eggerthellaceae</taxon>
        <taxon>Slackia</taxon>
    </lineage>
</organism>
<dbReference type="HOGENOM" id="CLU_039613_6_4_11"/>
<dbReference type="InterPro" id="IPR036388">
    <property type="entry name" value="WH-like_DNA-bd_sf"/>
</dbReference>
<dbReference type="InterPro" id="IPR036390">
    <property type="entry name" value="WH_DNA-bd_sf"/>
</dbReference>
<keyword evidence="4" id="KW-0804">Transcription</keyword>
<dbReference type="EMBL" id="CP001684">
    <property type="protein sequence ID" value="ACV22853.1"/>
    <property type="molecule type" value="Genomic_DNA"/>
</dbReference>
<evidence type="ECO:0000313" key="7">
    <source>
        <dbReference type="Proteomes" id="UP000002026"/>
    </source>
</evidence>
<dbReference type="Gene3D" id="1.10.10.10">
    <property type="entry name" value="Winged helix-like DNA-binding domain superfamily/Winged helix DNA-binding domain"/>
    <property type="match status" value="1"/>
</dbReference>
<dbReference type="InterPro" id="IPR005119">
    <property type="entry name" value="LysR_subst-bd"/>
</dbReference>
<dbReference type="PROSITE" id="PS50931">
    <property type="entry name" value="HTH_LYSR"/>
    <property type="match status" value="1"/>
</dbReference>
<keyword evidence="3" id="KW-0238">DNA-binding</keyword>
<sequence length="311" mass="34278">MNTTQLECFVQVADNLNFRRAADELHLSQPTVSKQVASLEDELGGALFTRSTREVLLTPLGVSFLPDAREILRMTYAAAERARKKAEGVELAIGYSDPNELMRLSVVLDMLRKDYEGFHVTLSLGPRDANIDRLLREQLDIVLGFKSDAAESERILFRPLHTSGLSCVVRKDSPLAEYDEVGHEEVEGFSQVICLPANIRRKGSLAQGTFPETSQSQTIVCSTTTEAFCLVDAGFGYALIPAVETMPDPHQKALIWRNSPQATYGAFVRNVKRGGLVPRFLEIAQDAYAQESISGESPSVLQDDSAVERNG</sequence>
<name>C7N7G8_SLAHD</name>
<dbReference type="SUPFAM" id="SSF46785">
    <property type="entry name" value="Winged helix' DNA-binding domain"/>
    <property type="match status" value="1"/>
</dbReference>
<dbReference type="GO" id="GO:0003700">
    <property type="term" value="F:DNA-binding transcription factor activity"/>
    <property type="evidence" value="ECO:0007669"/>
    <property type="project" value="InterPro"/>
</dbReference>
<feature type="domain" description="HTH lysR-type" evidence="5">
    <location>
        <begin position="1"/>
        <end position="58"/>
    </location>
</feature>
<dbReference type="GO" id="GO:0003677">
    <property type="term" value="F:DNA binding"/>
    <property type="evidence" value="ECO:0007669"/>
    <property type="project" value="UniProtKB-KW"/>
</dbReference>
<keyword evidence="7" id="KW-1185">Reference proteome</keyword>
<evidence type="ECO:0000256" key="2">
    <source>
        <dbReference type="ARBA" id="ARBA00023015"/>
    </source>
</evidence>
<dbReference type="Pfam" id="PF03466">
    <property type="entry name" value="LysR_substrate"/>
    <property type="match status" value="1"/>
</dbReference>
<dbReference type="InterPro" id="IPR000847">
    <property type="entry name" value="LysR_HTH_N"/>
</dbReference>
<evidence type="ECO:0000256" key="3">
    <source>
        <dbReference type="ARBA" id="ARBA00023125"/>
    </source>
</evidence>
<dbReference type="eggNOG" id="COG0583">
    <property type="taxonomic scope" value="Bacteria"/>
</dbReference>
<evidence type="ECO:0000313" key="6">
    <source>
        <dbReference type="EMBL" id="ACV22853.1"/>
    </source>
</evidence>
<evidence type="ECO:0000259" key="5">
    <source>
        <dbReference type="PROSITE" id="PS50931"/>
    </source>
</evidence>
<dbReference type="RefSeq" id="WP_012798955.1">
    <property type="nucleotide sequence ID" value="NC_013165.1"/>
</dbReference>
<dbReference type="GO" id="GO:0032993">
    <property type="term" value="C:protein-DNA complex"/>
    <property type="evidence" value="ECO:0007669"/>
    <property type="project" value="TreeGrafter"/>
</dbReference>
<gene>
    <name evidence="6" type="ordered locus">Shel_18350</name>
</gene>
<keyword evidence="2" id="KW-0805">Transcription regulation</keyword>
<reference evidence="6 7" key="1">
    <citation type="journal article" date="2009" name="Stand. Genomic Sci.">
        <title>Complete genome sequence of Slackia heliotrinireducens type strain (RHS 1).</title>
        <authorList>
            <person name="Pukall R."/>
            <person name="Lapidus A."/>
            <person name="Nolan M."/>
            <person name="Copeland A."/>
            <person name="Glavina Del Rio T."/>
            <person name="Lucas S."/>
            <person name="Chen F."/>
            <person name="Tice H."/>
            <person name="Cheng J.F."/>
            <person name="Chertkov O."/>
            <person name="Bruce D."/>
            <person name="Goodwin L."/>
            <person name="Kuske C."/>
            <person name="Brettin T."/>
            <person name="Detter J.C."/>
            <person name="Han C."/>
            <person name="Pitluck S."/>
            <person name="Pati A."/>
            <person name="Mavrommatis K."/>
            <person name="Ivanova N."/>
            <person name="Ovchinnikova G."/>
            <person name="Chen A."/>
            <person name="Palaniappan K."/>
            <person name="Schneider S."/>
            <person name="Rohde M."/>
            <person name="Chain P."/>
            <person name="D'haeseleer P."/>
            <person name="Goker M."/>
            <person name="Bristow J."/>
            <person name="Eisen J.A."/>
            <person name="Markowitz V."/>
            <person name="Kyrpides N.C."/>
            <person name="Klenk H.P."/>
            <person name="Hugenholtz P."/>
        </authorList>
    </citation>
    <scope>NUCLEOTIDE SEQUENCE [LARGE SCALE GENOMIC DNA]</scope>
    <source>
        <strain evidence="7">ATCC 29202 / DSM 20476 / NCTC 11029 / RHS 1</strain>
    </source>
</reference>
<accession>C7N7G8</accession>
<dbReference type="FunFam" id="1.10.10.10:FF:000001">
    <property type="entry name" value="LysR family transcriptional regulator"/>
    <property type="match status" value="1"/>
</dbReference>
<dbReference type="Proteomes" id="UP000002026">
    <property type="component" value="Chromosome"/>
</dbReference>
<dbReference type="SUPFAM" id="SSF53850">
    <property type="entry name" value="Periplasmic binding protein-like II"/>
    <property type="match status" value="1"/>
</dbReference>
<evidence type="ECO:0000256" key="1">
    <source>
        <dbReference type="ARBA" id="ARBA00009437"/>
    </source>
</evidence>
<dbReference type="STRING" id="471855.Shel_18350"/>
<protein>
    <submittedName>
        <fullName evidence="6">Transcriptional regulator</fullName>
    </submittedName>
</protein>
<evidence type="ECO:0000256" key="4">
    <source>
        <dbReference type="ARBA" id="ARBA00023163"/>
    </source>
</evidence>
<dbReference type="PRINTS" id="PR00039">
    <property type="entry name" value="HTHLYSR"/>
</dbReference>
<dbReference type="Gene3D" id="3.40.190.290">
    <property type="match status" value="1"/>
</dbReference>
<dbReference type="Pfam" id="PF00126">
    <property type="entry name" value="HTH_1"/>
    <property type="match status" value="1"/>
</dbReference>